<proteinExistence type="inferred from homology"/>
<comment type="caution">
    <text evidence="3">The sequence shown here is derived from an EMBL/GenBank/DDBJ whole genome shotgun (WGS) entry which is preliminary data.</text>
</comment>
<keyword evidence="4" id="KW-1185">Reference proteome</keyword>
<sequence>MTKHIVVATDLSPRADRAVARAVLLAREHGARLSLLHVLDDAMPDDVLRHIQPRTTEHLERFAASAAKGLDYKVLPCVGDPTETLLDWVGDLSPSLLVLGTHRPRTLMDGLRETTSQRVVRLTNCPVLVVKERADQPYDTILAATDFSPSATAALNLGHALAPKAAMIPVHALYLPYEGLAGHSDQARHALHAAMIADAHTADAQWRAGHALPVTLGHTQFPTGGAWMQLNRTAHESRAQLITAGAHGRAGAHRALLGSLATDLLRDPPCDVLIARA</sequence>
<name>A0A4S3M8P9_9RHOB</name>
<dbReference type="CDD" id="cd00293">
    <property type="entry name" value="USP-like"/>
    <property type="match status" value="2"/>
</dbReference>
<dbReference type="Pfam" id="PF00582">
    <property type="entry name" value="Usp"/>
    <property type="match status" value="2"/>
</dbReference>
<dbReference type="PANTHER" id="PTHR46268:SF6">
    <property type="entry name" value="UNIVERSAL STRESS PROTEIN UP12"/>
    <property type="match status" value="1"/>
</dbReference>
<dbReference type="PANTHER" id="PTHR46268">
    <property type="entry name" value="STRESS RESPONSE PROTEIN NHAX"/>
    <property type="match status" value="1"/>
</dbReference>
<evidence type="ECO:0000259" key="2">
    <source>
        <dbReference type="Pfam" id="PF00582"/>
    </source>
</evidence>
<accession>A0A4S3M8P9</accession>
<dbReference type="AlphaFoldDB" id="A0A4S3M8P9"/>
<evidence type="ECO:0000313" key="4">
    <source>
        <dbReference type="Proteomes" id="UP000306113"/>
    </source>
</evidence>
<dbReference type="SUPFAM" id="SSF52402">
    <property type="entry name" value="Adenine nucleotide alpha hydrolases-like"/>
    <property type="match status" value="2"/>
</dbReference>
<dbReference type="OrthoDB" id="5564966at2"/>
<gene>
    <name evidence="3" type="ORF">E7681_11970</name>
</gene>
<dbReference type="InterPro" id="IPR006016">
    <property type="entry name" value="UspA"/>
</dbReference>
<protein>
    <submittedName>
        <fullName evidence="3">Universal stress protein</fullName>
    </submittedName>
</protein>
<reference evidence="3 4" key="1">
    <citation type="submission" date="2019-04" db="EMBL/GenBank/DDBJ databases">
        <title>Draft genome sequence of Youngimonas vesicularis.</title>
        <authorList>
            <person name="Hameed A."/>
        </authorList>
    </citation>
    <scope>NUCLEOTIDE SEQUENCE [LARGE SCALE GENOMIC DNA]</scope>
    <source>
        <strain evidence="3 4">CC-AMW-E</strain>
    </source>
</reference>
<dbReference type="EMBL" id="SSMD01000005">
    <property type="protein sequence ID" value="THD73406.1"/>
    <property type="molecule type" value="Genomic_DNA"/>
</dbReference>
<dbReference type="Gene3D" id="3.40.50.620">
    <property type="entry name" value="HUPs"/>
    <property type="match status" value="2"/>
</dbReference>
<feature type="domain" description="UspA" evidence="2">
    <location>
        <begin position="1"/>
        <end position="131"/>
    </location>
</feature>
<organism evidence="3 4">
    <name type="scientific">Thalassobius vesicularis</name>
    <dbReference type="NCBI Taxonomy" id="1294297"/>
    <lineage>
        <taxon>Bacteria</taxon>
        <taxon>Pseudomonadati</taxon>
        <taxon>Pseudomonadota</taxon>
        <taxon>Alphaproteobacteria</taxon>
        <taxon>Rhodobacterales</taxon>
        <taxon>Roseobacteraceae</taxon>
        <taxon>Thalassovita</taxon>
    </lineage>
</organism>
<dbReference type="PRINTS" id="PR01438">
    <property type="entry name" value="UNVRSLSTRESS"/>
</dbReference>
<dbReference type="InterPro" id="IPR006015">
    <property type="entry name" value="Universal_stress_UspA"/>
</dbReference>
<evidence type="ECO:0000256" key="1">
    <source>
        <dbReference type="ARBA" id="ARBA00008791"/>
    </source>
</evidence>
<dbReference type="InterPro" id="IPR014729">
    <property type="entry name" value="Rossmann-like_a/b/a_fold"/>
</dbReference>
<dbReference type="Proteomes" id="UP000306113">
    <property type="component" value="Unassembled WGS sequence"/>
</dbReference>
<feature type="domain" description="UspA" evidence="2">
    <location>
        <begin position="138"/>
        <end position="276"/>
    </location>
</feature>
<evidence type="ECO:0000313" key="3">
    <source>
        <dbReference type="EMBL" id="THD73406.1"/>
    </source>
</evidence>
<dbReference type="RefSeq" id="WP_136339536.1">
    <property type="nucleotide sequence ID" value="NZ_SSMD01000005.1"/>
</dbReference>
<comment type="similarity">
    <text evidence="1">Belongs to the universal stress protein A family.</text>
</comment>